<dbReference type="VEuPathDB" id="FungiDB:HpaG805041"/>
<accession>M4BFH2</accession>
<evidence type="ECO:0000313" key="2">
    <source>
        <dbReference type="Proteomes" id="UP000011713"/>
    </source>
</evidence>
<reference evidence="2" key="1">
    <citation type="journal article" date="2010" name="Science">
        <title>Signatures of adaptation to obligate biotrophy in the Hyaloperonospora arabidopsidis genome.</title>
        <authorList>
            <person name="Baxter L."/>
            <person name="Tripathy S."/>
            <person name="Ishaque N."/>
            <person name="Boot N."/>
            <person name="Cabral A."/>
            <person name="Kemen E."/>
            <person name="Thines M."/>
            <person name="Ah-Fong A."/>
            <person name="Anderson R."/>
            <person name="Badejoko W."/>
            <person name="Bittner-Eddy P."/>
            <person name="Boore J.L."/>
            <person name="Chibucos M.C."/>
            <person name="Coates M."/>
            <person name="Dehal P."/>
            <person name="Delehaunty K."/>
            <person name="Dong S."/>
            <person name="Downton P."/>
            <person name="Dumas B."/>
            <person name="Fabro G."/>
            <person name="Fronick C."/>
            <person name="Fuerstenberg S.I."/>
            <person name="Fulton L."/>
            <person name="Gaulin E."/>
            <person name="Govers F."/>
            <person name="Hughes L."/>
            <person name="Humphray S."/>
            <person name="Jiang R.H."/>
            <person name="Judelson H."/>
            <person name="Kamoun S."/>
            <person name="Kyung K."/>
            <person name="Meijer H."/>
            <person name="Minx P."/>
            <person name="Morris P."/>
            <person name="Nelson J."/>
            <person name="Phuntumart V."/>
            <person name="Qutob D."/>
            <person name="Rehmany A."/>
            <person name="Rougon-Cardoso A."/>
            <person name="Ryden P."/>
            <person name="Torto-Alalibo T."/>
            <person name="Studholme D."/>
            <person name="Wang Y."/>
            <person name="Win J."/>
            <person name="Wood J."/>
            <person name="Clifton S.W."/>
            <person name="Rogers J."/>
            <person name="Van den Ackerveken G."/>
            <person name="Jones J.D."/>
            <person name="McDowell J.M."/>
            <person name="Beynon J."/>
            <person name="Tyler B.M."/>
        </authorList>
    </citation>
    <scope>NUCLEOTIDE SEQUENCE [LARGE SCALE GENOMIC DNA]</scope>
    <source>
        <strain evidence="2">Emoy2</strain>
    </source>
</reference>
<dbReference type="EMBL" id="JH598203">
    <property type="status" value="NOT_ANNOTATED_CDS"/>
    <property type="molecule type" value="Genomic_DNA"/>
</dbReference>
<dbReference type="AlphaFoldDB" id="M4BFH2"/>
<reference evidence="1" key="2">
    <citation type="submission" date="2015-06" db="UniProtKB">
        <authorList>
            <consortium name="EnsemblProtists"/>
        </authorList>
    </citation>
    <scope>IDENTIFICATION</scope>
    <source>
        <strain evidence="1">Emoy2</strain>
    </source>
</reference>
<organism evidence="1 2">
    <name type="scientific">Hyaloperonospora arabidopsidis (strain Emoy2)</name>
    <name type="common">Downy mildew agent</name>
    <name type="synonym">Peronospora arabidopsidis</name>
    <dbReference type="NCBI Taxonomy" id="559515"/>
    <lineage>
        <taxon>Eukaryota</taxon>
        <taxon>Sar</taxon>
        <taxon>Stramenopiles</taxon>
        <taxon>Oomycota</taxon>
        <taxon>Peronosporomycetes</taxon>
        <taxon>Peronosporales</taxon>
        <taxon>Peronosporaceae</taxon>
        <taxon>Hyaloperonospora</taxon>
    </lineage>
</organism>
<name>M4BFH2_HYAAE</name>
<dbReference type="HOGENOM" id="CLU_3091412_0_0_1"/>
<evidence type="ECO:0000313" key="1">
    <source>
        <dbReference type="EnsemblProtists" id="HpaP805041"/>
    </source>
</evidence>
<keyword evidence="2" id="KW-1185">Reference proteome</keyword>
<dbReference type="Proteomes" id="UP000011713">
    <property type="component" value="Unassembled WGS sequence"/>
</dbReference>
<dbReference type="EnsemblProtists" id="HpaT805041">
    <property type="protein sequence ID" value="HpaP805041"/>
    <property type="gene ID" value="HpaG805041"/>
</dbReference>
<sequence length="52" mass="6005">MAQERCQRVFVSSATPVNVDNSNLSIPTIKYTIMNPFYLFDSHFTNLKAYQC</sequence>
<dbReference type="InParanoid" id="M4BFH2"/>
<protein>
    <submittedName>
        <fullName evidence="1">Uncharacterized protein</fullName>
    </submittedName>
</protein>
<proteinExistence type="predicted"/>